<evidence type="ECO:0000313" key="4">
    <source>
        <dbReference type="EMBL" id="RNA03055.1"/>
    </source>
</evidence>
<feature type="compositionally biased region" description="Basic and acidic residues" evidence="2">
    <location>
        <begin position="329"/>
        <end position="342"/>
    </location>
</feature>
<feature type="compositionally biased region" description="Basic and acidic residues" evidence="2">
    <location>
        <begin position="118"/>
        <end position="129"/>
    </location>
</feature>
<comment type="caution">
    <text evidence="4">The sequence shown here is derived from an EMBL/GenBank/DDBJ whole genome shotgun (WGS) entry which is preliminary data.</text>
</comment>
<evidence type="ECO:0000256" key="1">
    <source>
        <dbReference type="SAM" id="Coils"/>
    </source>
</evidence>
<sequence length="572" mass="65609">MEKKLFPFKKKNMYLHPYEDLHRKLGDSLLVSSQGSKRSSESKRMFNARYLAPIQKKTQTRTSRKTVDTEPSNNNTETADEAQSVIQDNDSVQDDLSQQTEELTLSGMVKNLNENFRKAKKEKEKETKSKCNSKSKPKIRRTSVDKASRKSNRSCDENEDFEEQDEEEEEDEPKRRKRNKKTDEASEESGSTISVRVSKRKSSTGKIDDTESDQTDTKMFALSQIELNKVVEVRYGSGKNTYHAKIVKIDTENETLLVHYLGWNNRYDEWIHLRQIIKIFSDDYGAFKRRKLIKQESTDSASKIKIETKNSKITKRSSLSSISSSSSAETKKDAELKMEKKPAKSRSSESGSSLVSSECNAGEKNSDCADKKMVTTETKAESLLSIKEEIMDYEQQVLEHSDKVSFIQTITDEIVDKCMGLVEYMPRSVCTKEELMPVFSSDMAVCESSQFKEKLQLEMVESGEKKSALNETNLNNVNQSVAVCEIKVHKEKENSKHDVSKFPYHLTGCSLVGKHKIKFIEEQMRLCREEYAKLKNELAAIDRKRKKLKRNMLEKSASSLNVDDNVRHELKK</sequence>
<dbReference type="GO" id="GO:0006357">
    <property type="term" value="P:regulation of transcription by RNA polymerase II"/>
    <property type="evidence" value="ECO:0007669"/>
    <property type="project" value="TreeGrafter"/>
</dbReference>
<feature type="compositionally biased region" description="Low complexity" evidence="2">
    <location>
        <begin position="317"/>
        <end position="327"/>
    </location>
</feature>
<proteinExistence type="predicted"/>
<protein>
    <submittedName>
        <fullName evidence="4">AT-rich interactive domain-containing 4B</fullName>
    </submittedName>
</protein>
<feature type="domain" description="Tudor-knot" evidence="3">
    <location>
        <begin position="237"/>
        <end position="276"/>
    </location>
</feature>
<feature type="coiled-coil region" evidence="1">
    <location>
        <begin position="517"/>
        <end position="551"/>
    </location>
</feature>
<dbReference type="Gene3D" id="2.30.30.140">
    <property type="match status" value="1"/>
</dbReference>
<name>A0A3M7PWA6_BRAPC</name>
<dbReference type="PANTHER" id="PTHR13964">
    <property type="entry name" value="RBP-RELATED"/>
    <property type="match status" value="1"/>
</dbReference>
<evidence type="ECO:0000259" key="3">
    <source>
        <dbReference type="Pfam" id="PF11717"/>
    </source>
</evidence>
<dbReference type="Pfam" id="PF11717">
    <property type="entry name" value="Tudor-knot"/>
    <property type="match status" value="1"/>
</dbReference>
<dbReference type="EMBL" id="REGN01008660">
    <property type="protein sequence ID" value="RNA03055.1"/>
    <property type="molecule type" value="Genomic_DNA"/>
</dbReference>
<dbReference type="InterPro" id="IPR025995">
    <property type="entry name" value="Tudor-knot"/>
</dbReference>
<dbReference type="OrthoDB" id="161570at2759"/>
<keyword evidence="5" id="KW-1185">Reference proteome</keyword>
<evidence type="ECO:0000313" key="5">
    <source>
        <dbReference type="Proteomes" id="UP000276133"/>
    </source>
</evidence>
<dbReference type="InterPro" id="IPR016197">
    <property type="entry name" value="Chromo-like_dom_sf"/>
</dbReference>
<keyword evidence="1" id="KW-0175">Coiled coil</keyword>
<feature type="region of interest" description="Disordered" evidence="2">
    <location>
        <begin position="31"/>
        <end position="98"/>
    </location>
</feature>
<feature type="region of interest" description="Disordered" evidence="2">
    <location>
        <begin position="317"/>
        <end position="367"/>
    </location>
</feature>
<organism evidence="4 5">
    <name type="scientific">Brachionus plicatilis</name>
    <name type="common">Marine rotifer</name>
    <name type="synonym">Brachionus muelleri</name>
    <dbReference type="NCBI Taxonomy" id="10195"/>
    <lineage>
        <taxon>Eukaryota</taxon>
        <taxon>Metazoa</taxon>
        <taxon>Spiralia</taxon>
        <taxon>Gnathifera</taxon>
        <taxon>Rotifera</taxon>
        <taxon>Eurotatoria</taxon>
        <taxon>Monogononta</taxon>
        <taxon>Pseudotrocha</taxon>
        <taxon>Ploima</taxon>
        <taxon>Brachionidae</taxon>
        <taxon>Brachionus</taxon>
    </lineage>
</organism>
<feature type="compositionally biased region" description="Basic and acidic residues" evidence="2">
    <location>
        <begin position="142"/>
        <end position="156"/>
    </location>
</feature>
<dbReference type="GO" id="GO:0000976">
    <property type="term" value="F:transcription cis-regulatory region binding"/>
    <property type="evidence" value="ECO:0007669"/>
    <property type="project" value="TreeGrafter"/>
</dbReference>
<feature type="compositionally biased region" description="Acidic residues" evidence="2">
    <location>
        <begin position="157"/>
        <end position="171"/>
    </location>
</feature>
<dbReference type="CDD" id="cd20104">
    <property type="entry name" value="MBT_PHF20L1-like"/>
    <property type="match status" value="1"/>
</dbReference>
<dbReference type="PANTHER" id="PTHR13964:SF27">
    <property type="entry name" value="HAT-TRICK, ISOFORM D"/>
    <property type="match status" value="1"/>
</dbReference>
<accession>A0A3M7PWA6</accession>
<feature type="compositionally biased region" description="Low complexity" evidence="2">
    <location>
        <begin position="348"/>
        <end position="357"/>
    </location>
</feature>
<evidence type="ECO:0000256" key="2">
    <source>
        <dbReference type="SAM" id="MobiDB-lite"/>
    </source>
</evidence>
<dbReference type="STRING" id="10195.A0A3M7PWA6"/>
<dbReference type="AlphaFoldDB" id="A0A3M7PWA6"/>
<dbReference type="Proteomes" id="UP000276133">
    <property type="component" value="Unassembled WGS sequence"/>
</dbReference>
<dbReference type="InterPro" id="IPR051232">
    <property type="entry name" value="ARID/SWI1_ChromRemod"/>
</dbReference>
<feature type="region of interest" description="Disordered" evidence="2">
    <location>
        <begin position="118"/>
        <end position="214"/>
    </location>
</feature>
<dbReference type="SUPFAM" id="SSF54160">
    <property type="entry name" value="Chromo domain-like"/>
    <property type="match status" value="1"/>
</dbReference>
<dbReference type="GO" id="GO:0005634">
    <property type="term" value="C:nucleus"/>
    <property type="evidence" value="ECO:0007669"/>
    <property type="project" value="TreeGrafter"/>
</dbReference>
<feature type="compositionally biased region" description="Polar residues" evidence="2">
    <location>
        <begin position="84"/>
        <end position="98"/>
    </location>
</feature>
<feature type="compositionally biased region" description="Basic residues" evidence="2">
    <location>
        <begin position="131"/>
        <end position="141"/>
    </location>
</feature>
<reference evidence="4 5" key="1">
    <citation type="journal article" date="2018" name="Sci. Rep.">
        <title>Genomic signatures of local adaptation to the degree of environmental predictability in rotifers.</title>
        <authorList>
            <person name="Franch-Gras L."/>
            <person name="Hahn C."/>
            <person name="Garcia-Roger E.M."/>
            <person name="Carmona M.J."/>
            <person name="Serra M."/>
            <person name="Gomez A."/>
        </authorList>
    </citation>
    <scope>NUCLEOTIDE SEQUENCE [LARGE SCALE GENOMIC DNA]</scope>
    <source>
        <strain evidence="4">HYR1</strain>
    </source>
</reference>
<gene>
    <name evidence="4" type="ORF">BpHYR1_039363</name>
</gene>